<comment type="caution">
    <text evidence="1">The sequence shown here is derived from an EMBL/GenBank/DDBJ whole genome shotgun (WGS) entry which is preliminary data.</text>
</comment>
<proteinExistence type="predicted"/>
<accession>A0ABQ9EJR9</accession>
<reference evidence="1 2" key="1">
    <citation type="submission" date="2022-12" db="EMBL/GenBank/DDBJ databases">
        <title>Chromosome-level genome of Tegillarca granosa.</title>
        <authorList>
            <person name="Kim J."/>
        </authorList>
    </citation>
    <scope>NUCLEOTIDE SEQUENCE [LARGE SCALE GENOMIC DNA]</scope>
    <source>
        <strain evidence="1">Teg-2019</strain>
        <tissue evidence="1">Adductor muscle</tissue>
    </source>
</reference>
<protein>
    <submittedName>
        <fullName evidence="1">Uncharacterized protein</fullName>
    </submittedName>
</protein>
<dbReference type="Proteomes" id="UP001217089">
    <property type="component" value="Unassembled WGS sequence"/>
</dbReference>
<evidence type="ECO:0000313" key="1">
    <source>
        <dbReference type="EMBL" id="KAJ8305514.1"/>
    </source>
</evidence>
<name>A0ABQ9EJR9_TEGGR</name>
<keyword evidence="2" id="KW-1185">Reference proteome</keyword>
<dbReference type="InterPro" id="IPR033228">
    <property type="entry name" value="SZT2"/>
</dbReference>
<evidence type="ECO:0000313" key="2">
    <source>
        <dbReference type="Proteomes" id="UP001217089"/>
    </source>
</evidence>
<organism evidence="1 2">
    <name type="scientific">Tegillarca granosa</name>
    <name type="common">Malaysian cockle</name>
    <name type="synonym">Anadara granosa</name>
    <dbReference type="NCBI Taxonomy" id="220873"/>
    <lineage>
        <taxon>Eukaryota</taxon>
        <taxon>Metazoa</taxon>
        <taxon>Spiralia</taxon>
        <taxon>Lophotrochozoa</taxon>
        <taxon>Mollusca</taxon>
        <taxon>Bivalvia</taxon>
        <taxon>Autobranchia</taxon>
        <taxon>Pteriomorphia</taxon>
        <taxon>Arcoida</taxon>
        <taxon>Arcoidea</taxon>
        <taxon>Arcidae</taxon>
        <taxon>Tegillarca</taxon>
    </lineage>
</organism>
<dbReference type="EMBL" id="JARBDR010000813">
    <property type="protein sequence ID" value="KAJ8305514.1"/>
    <property type="molecule type" value="Genomic_DNA"/>
</dbReference>
<sequence length="152" mass="17261">METDTDSEVEDKIYPAKMVYLLMKKDYRISRNIRASWFFNHLNTILELNLKSEKTEPVEELSVLSVVPEKDDASDDEMPPLTPNDGFRFQVLPTSVITFLAKTYRLVFVLDMSPSAASVDLKSGTVLIGQLHQTLKCCLTGLFHKICLCLLM</sequence>
<gene>
    <name evidence="1" type="ORF">KUTeg_016059</name>
</gene>
<dbReference type="PANTHER" id="PTHR14918">
    <property type="entry name" value="KICSTOR COMPLEX PROTEIN SZT2"/>
    <property type="match status" value="1"/>
</dbReference>
<dbReference type="PANTHER" id="PTHR14918:SF3">
    <property type="entry name" value="KICSTOR COMPLEX PROTEIN SZT2"/>
    <property type="match status" value="1"/>
</dbReference>